<dbReference type="Proteomes" id="UP000092840">
    <property type="component" value="Unassembled WGS sequence"/>
</dbReference>
<accession>A0A1C3JUI3</accession>
<evidence type="ECO:0000313" key="3">
    <source>
        <dbReference type="EMBL" id="SBT21853.1"/>
    </source>
</evidence>
<evidence type="ECO:0000256" key="1">
    <source>
        <dbReference type="SAM" id="Phobius"/>
    </source>
</evidence>
<evidence type="ECO:0000313" key="5">
    <source>
        <dbReference type="Proteomes" id="UP000092871"/>
    </source>
</evidence>
<dbReference type="EMBL" id="FLRB01000013">
    <property type="protein sequence ID" value="SBT21853.1"/>
    <property type="molecule type" value="Genomic_DNA"/>
</dbReference>
<reference evidence="3 4" key="2">
    <citation type="submission" date="2016-06" db="EMBL/GenBank/DDBJ databases">
        <authorList>
            <person name="Rodrigo-Torres L."/>
            <person name="Arahal D.R."/>
        </authorList>
    </citation>
    <scope>NUCLEOTIDE SEQUENCE [LARGE SCALE GENOMIC DNA]</scope>
    <source>
        <strain evidence="3 4">CECT 5116</strain>
    </source>
</reference>
<protein>
    <recommendedName>
        <fullName evidence="6">Lipase</fullName>
    </recommendedName>
</protein>
<dbReference type="Proteomes" id="UP000092871">
    <property type="component" value="Unassembled WGS sequence"/>
</dbReference>
<gene>
    <name evidence="2" type="ORF">MGA5115_03059</name>
    <name evidence="3" type="ORF">MGA5116_02463</name>
</gene>
<keyword evidence="4" id="KW-1185">Reference proteome</keyword>
<dbReference type="AlphaFoldDB" id="A0A1C3JUI3"/>
<proteinExistence type="predicted"/>
<dbReference type="Pfam" id="PF14333">
    <property type="entry name" value="DUF4389"/>
    <property type="match status" value="1"/>
</dbReference>
<name>A0A1C3JUI3_9GAMM</name>
<evidence type="ECO:0000313" key="2">
    <source>
        <dbReference type="EMBL" id="SBT18898.1"/>
    </source>
</evidence>
<keyword evidence="1" id="KW-0472">Membrane</keyword>
<feature type="transmembrane region" description="Helical" evidence="1">
    <location>
        <begin position="20"/>
        <end position="42"/>
    </location>
</feature>
<evidence type="ECO:0000313" key="4">
    <source>
        <dbReference type="Proteomes" id="UP000092840"/>
    </source>
</evidence>
<dbReference type="InterPro" id="IPR025498">
    <property type="entry name" value="DUF4389"/>
</dbReference>
<dbReference type="EMBL" id="FLRA01000023">
    <property type="protein sequence ID" value="SBT18898.1"/>
    <property type="molecule type" value="Genomic_DNA"/>
</dbReference>
<reference evidence="2 5" key="1">
    <citation type="submission" date="2016-06" db="EMBL/GenBank/DDBJ databases">
        <authorList>
            <person name="Kjaerup R.B."/>
            <person name="Dalgaard T.S."/>
            <person name="Juul-Madsen H.R."/>
        </authorList>
    </citation>
    <scope>NUCLEOTIDE SEQUENCE [LARGE SCALE GENOMIC DNA]</scope>
    <source>
        <strain evidence="2 5">CECT 5115</strain>
    </source>
</reference>
<keyword evidence="1" id="KW-1133">Transmembrane helix</keyword>
<dbReference type="OrthoDB" id="5766995at2"/>
<dbReference type="RefSeq" id="WP_067038064.1">
    <property type="nucleotide sequence ID" value="NZ_FLRA01000023.1"/>
</dbReference>
<organism evidence="2 5">
    <name type="scientific">Marinomonas gallaica</name>
    <dbReference type="NCBI Taxonomy" id="1806667"/>
    <lineage>
        <taxon>Bacteria</taxon>
        <taxon>Pseudomonadati</taxon>
        <taxon>Pseudomonadota</taxon>
        <taxon>Gammaproteobacteria</taxon>
        <taxon>Oceanospirillales</taxon>
        <taxon>Oceanospirillaceae</taxon>
        <taxon>Marinomonas</taxon>
    </lineage>
</organism>
<keyword evidence="1" id="KW-0812">Transmembrane</keyword>
<evidence type="ECO:0008006" key="6">
    <source>
        <dbReference type="Google" id="ProtNLM"/>
    </source>
</evidence>
<sequence length="93" mass="10898">MNKPGYANQDFWIRMLFMLIYWGLLNIALTVFGFLVIITTLVRFGSKTELASLNYWLSSTGVFIKQTISFLSFSKEEKPFPFQSWPEKDSRED</sequence>